<dbReference type="EMBL" id="BOOZ01000055">
    <property type="protein sequence ID" value="GIJ12547.1"/>
    <property type="molecule type" value="Genomic_DNA"/>
</dbReference>
<evidence type="ECO:0000313" key="1">
    <source>
        <dbReference type="EMBL" id="GIJ12547.1"/>
    </source>
</evidence>
<dbReference type="Pfam" id="PF07920">
    <property type="entry name" value="DUF1684"/>
    <property type="match status" value="1"/>
</dbReference>
<dbReference type="InterPro" id="IPR012467">
    <property type="entry name" value="DUF1684"/>
</dbReference>
<sequence>MTVDTDSFVREWQDWHRRHEATLADPHGFLAVTGLHWLGPAPQRFRDAPGAWHVDDDGGVVVVLVPGEEIIVDGRRVTGRHAFEPIAERASVVVGVDGGVVEVAHRGGHEILRPRWPDHSLRTAYRGTPAYPPTLRWVLAGRYVPFDVPRATTVAAAVEGLEHIYDATGRIDFEVDGLPLSLTAFTGATPGGLSVLFTDTTAGVTTYPAVRCLTVDAPGDRGEVTLDFNRASNLPCAYTDFATCPLPPAENRLPVAVEAGEKIPYERLATSRS</sequence>
<dbReference type="RefSeq" id="WP_204014190.1">
    <property type="nucleotide sequence ID" value="NZ_BOOZ01000055.1"/>
</dbReference>
<organism evidence="1 2">
    <name type="scientific">Micromonospora andamanensis</name>
    <dbReference type="NCBI Taxonomy" id="1287068"/>
    <lineage>
        <taxon>Bacteria</taxon>
        <taxon>Bacillati</taxon>
        <taxon>Actinomycetota</taxon>
        <taxon>Actinomycetes</taxon>
        <taxon>Micromonosporales</taxon>
        <taxon>Micromonosporaceae</taxon>
        <taxon>Micromonospora</taxon>
    </lineage>
</organism>
<keyword evidence="2" id="KW-1185">Reference proteome</keyword>
<protein>
    <recommendedName>
        <fullName evidence="3">DUF1684 domain-containing protein</fullName>
    </recommendedName>
</protein>
<proteinExistence type="predicted"/>
<dbReference type="Proteomes" id="UP000647017">
    <property type="component" value="Unassembled WGS sequence"/>
</dbReference>
<accession>A0ABQ4I3T9</accession>
<gene>
    <name evidence="1" type="ORF">Van01_57610</name>
</gene>
<comment type="caution">
    <text evidence="1">The sequence shown here is derived from an EMBL/GenBank/DDBJ whole genome shotgun (WGS) entry which is preliminary data.</text>
</comment>
<dbReference type="PANTHER" id="PTHR41913:SF1">
    <property type="entry name" value="DUF1684 DOMAIN-CONTAINING PROTEIN"/>
    <property type="match status" value="1"/>
</dbReference>
<evidence type="ECO:0000313" key="2">
    <source>
        <dbReference type="Proteomes" id="UP000647017"/>
    </source>
</evidence>
<name>A0ABQ4I3T9_9ACTN</name>
<dbReference type="PANTHER" id="PTHR41913">
    <property type="entry name" value="DUF1684 DOMAIN-CONTAINING PROTEIN"/>
    <property type="match status" value="1"/>
</dbReference>
<reference evidence="1 2" key="1">
    <citation type="submission" date="2021-01" db="EMBL/GenBank/DDBJ databases">
        <title>Whole genome shotgun sequence of Verrucosispora andamanensis NBRC 109075.</title>
        <authorList>
            <person name="Komaki H."/>
            <person name="Tamura T."/>
        </authorList>
    </citation>
    <scope>NUCLEOTIDE SEQUENCE [LARGE SCALE GENOMIC DNA]</scope>
    <source>
        <strain evidence="1 2">NBRC 109075</strain>
    </source>
</reference>
<evidence type="ECO:0008006" key="3">
    <source>
        <dbReference type="Google" id="ProtNLM"/>
    </source>
</evidence>